<dbReference type="Proteomes" id="UP000319142">
    <property type="component" value="Unassembled WGS sequence"/>
</dbReference>
<dbReference type="AlphaFoldDB" id="A0A558B1J9"/>
<name>A0A558B1J9_9GAMM</name>
<comment type="caution">
    <text evidence="1">The sequence shown here is derived from an EMBL/GenBank/DDBJ whole genome shotgun (WGS) entry which is preliminary data.</text>
</comment>
<proteinExistence type="predicted"/>
<protein>
    <submittedName>
        <fullName evidence="1">OXA-2 family class D beta-lactamase</fullName>
    </submittedName>
</protein>
<accession>A0A558B1J9</accession>
<reference evidence="1 2" key="1">
    <citation type="submission" date="2019-07" db="EMBL/GenBank/DDBJ databases">
        <title>The pathways for chlorine oxyanion respiration interact through the shared metabolite chlorate.</title>
        <authorList>
            <person name="Barnum T.P."/>
            <person name="Cheng Y."/>
            <person name="Hill K.A."/>
            <person name="Lucas L.N."/>
            <person name="Carlson H.K."/>
            <person name="Coates J.D."/>
        </authorList>
    </citation>
    <scope>NUCLEOTIDE SEQUENCE [LARGE SCALE GENOMIC DNA]</scope>
    <source>
        <strain evidence="1">UCB</strain>
    </source>
</reference>
<evidence type="ECO:0000313" key="1">
    <source>
        <dbReference type="EMBL" id="TVT30392.1"/>
    </source>
</evidence>
<feature type="non-terminal residue" evidence="1">
    <location>
        <position position="1"/>
    </location>
</feature>
<dbReference type="EMBL" id="VMRX01000065">
    <property type="protein sequence ID" value="TVT30392.1"/>
    <property type="molecule type" value="Genomic_DNA"/>
</dbReference>
<organism evidence="1 2">
    <name type="scientific">Marinobacter vinifirmus</name>
    <dbReference type="NCBI Taxonomy" id="355591"/>
    <lineage>
        <taxon>Bacteria</taxon>
        <taxon>Pseudomonadati</taxon>
        <taxon>Pseudomonadota</taxon>
        <taxon>Gammaproteobacteria</taxon>
        <taxon>Pseudomonadales</taxon>
        <taxon>Marinobacteraceae</taxon>
        <taxon>Marinobacter</taxon>
    </lineage>
</organism>
<gene>
    <name evidence="1" type="ORF">FHK81_16870</name>
</gene>
<evidence type="ECO:0000313" key="2">
    <source>
        <dbReference type="Proteomes" id="UP000319142"/>
    </source>
</evidence>
<sequence>PNRMDDLFKREAIVRAILRSIEALPPNPAVNSDAAR</sequence>